<dbReference type="CDD" id="cd00207">
    <property type="entry name" value="fer2"/>
    <property type="match status" value="1"/>
</dbReference>
<dbReference type="GO" id="GO:0032259">
    <property type="term" value="P:methylation"/>
    <property type="evidence" value="ECO:0007669"/>
    <property type="project" value="UniProtKB-KW"/>
</dbReference>
<dbReference type="Gene3D" id="3.30.420.480">
    <property type="entry name" value="Domain of unknown function (DUF4445)"/>
    <property type="match status" value="1"/>
</dbReference>
<keyword evidence="2" id="KW-0489">Methyltransferase</keyword>
<dbReference type="InterPro" id="IPR012675">
    <property type="entry name" value="Beta-grasp_dom_sf"/>
</dbReference>
<name>A0A286RDE3_9BACT</name>
<dbReference type="Pfam" id="PF17651">
    <property type="entry name" value="Raco_middle"/>
    <property type="match status" value="1"/>
</dbReference>
<dbReference type="InterPro" id="IPR036010">
    <property type="entry name" value="2Fe-2S_ferredoxin-like_sf"/>
</dbReference>
<dbReference type="InterPro" id="IPR052911">
    <property type="entry name" value="Corrinoid_activation_enz"/>
</dbReference>
<reference evidence="2 3" key="1">
    <citation type="journal article" name="Front. Microbiol.">
        <title>Sugar Metabolism of the First Thermophilic Planctomycete Thermogutta terrifontis: Comparative Genomic and Transcriptomic Approaches.</title>
        <authorList>
            <person name="Elcheninov A.G."/>
            <person name="Menzel P."/>
            <person name="Gudbergsdottir S.R."/>
            <person name="Slesarev A.I."/>
            <person name="Kadnikov V.V."/>
            <person name="Krogh A."/>
            <person name="Bonch-Osmolovskaya E.A."/>
            <person name="Peng X."/>
            <person name="Kublanov I.V."/>
        </authorList>
    </citation>
    <scope>NUCLEOTIDE SEQUENCE [LARGE SCALE GENOMIC DNA]</scope>
    <source>
        <strain evidence="2 3">R1</strain>
    </source>
</reference>
<dbReference type="Pfam" id="PF00111">
    <property type="entry name" value="Fer2"/>
    <property type="match status" value="1"/>
</dbReference>
<protein>
    <submittedName>
        <fullName evidence="2">Methyltransferase corrinoid activation protein</fullName>
    </submittedName>
</protein>
<dbReference type="EMBL" id="CP018477">
    <property type="protein sequence ID" value="ASV73981.1"/>
    <property type="molecule type" value="Genomic_DNA"/>
</dbReference>
<accession>A0A286RDE3</accession>
<dbReference type="AlphaFoldDB" id="A0A286RDE3"/>
<keyword evidence="3" id="KW-1185">Reference proteome</keyword>
<dbReference type="Gene3D" id="3.10.20.30">
    <property type="match status" value="1"/>
</dbReference>
<dbReference type="Pfam" id="PF14574">
    <property type="entry name" value="RACo_C_ter"/>
    <property type="match status" value="1"/>
</dbReference>
<dbReference type="InterPro" id="IPR027980">
    <property type="entry name" value="RACo_C"/>
</dbReference>
<organism evidence="2 3">
    <name type="scientific">Thermogutta terrifontis</name>
    <dbReference type="NCBI Taxonomy" id="1331910"/>
    <lineage>
        <taxon>Bacteria</taxon>
        <taxon>Pseudomonadati</taxon>
        <taxon>Planctomycetota</taxon>
        <taxon>Planctomycetia</taxon>
        <taxon>Pirellulales</taxon>
        <taxon>Thermoguttaceae</taxon>
        <taxon>Thermogutta</taxon>
    </lineage>
</organism>
<dbReference type="RefSeq" id="WP_095414429.1">
    <property type="nucleotide sequence ID" value="NZ_CP018477.1"/>
</dbReference>
<dbReference type="OrthoDB" id="9810588at2"/>
<dbReference type="PANTHER" id="PTHR42895">
    <property type="entry name" value="IRON-SULFUR CLUSTER-BINDING PROTEIN-RELATED"/>
    <property type="match status" value="1"/>
</dbReference>
<gene>
    <name evidence="2" type="ORF">THTE_1379</name>
</gene>
<evidence type="ECO:0000313" key="3">
    <source>
        <dbReference type="Proteomes" id="UP000215086"/>
    </source>
</evidence>
<dbReference type="GO" id="GO:0008168">
    <property type="term" value="F:methyltransferase activity"/>
    <property type="evidence" value="ECO:0007669"/>
    <property type="project" value="UniProtKB-KW"/>
</dbReference>
<feature type="domain" description="2Fe-2S ferredoxin-type" evidence="1">
    <location>
        <begin position="4"/>
        <end position="97"/>
    </location>
</feature>
<sequence>MSEQRVELAIQPLDKTASVTPGTPFLEIARQLGVPLNLPCGGEGHCGKCRIRVVHGTAPTTQADLRHLSPEEIAEGHRLACQLVVTSPLVVIIPPEALATGHHQILTSRGELRLRKGTPPFYKHLITRLDTSEARSLVDRIHRQTGAQPLTFSAIAELARYAHTEHTLTALVAEKSIVGFEPGDTRERNFGLAFDLGTTTLVASLVDVNAATPIAVAARLNPQTQFGDDVISRIQFACERPDGLQQLQHAVCQALNDLAQTVIRDAGISRNEIYQAACAGNTTMQHLLCGFHPFSLGRYPFTPVTLGSVSCQARDIGLELHPECHLYVFPAIGGFVGGDTVAGVLTSGLLEGETPALLVDLGTNGEIVVYDGQNLHAAATAAGPAFEGAKISSGMRATQGAIEHVWRDEGGELRYRVIGNQRPTGMCGSALLDLLAILLDAGIIDPQGRLTGCNARPEIAGSLGCGPLCERIVVHEGRPAFLVVPGEETSSGQPILLTQQDVRQLQLAIGAIRAGTEILLGRLGLSASDVQAVYLAGGFGNYIRRRHAQRVGLLPSAIPTARIRFCGNTSLFGAELALVSAEARRHAEELARMVQHVDLSADPDFRWKFAEAMIFPEQSLIHPEADRA</sequence>
<dbReference type="PROSITE" id="PS51085">
    <property type="entry name" value="2FE2S_FER_2"/>
    <property type="match status" value="1"/>
</dbReference>
<dbReference type="SUPFAM" id="SSF54292">
    <property type="entry name" value="2Fe-2S ferredoxin-like"/>
    <property type="match status" value="1"/>
</dbReference>
<evidence type="ECO:0000313" key="2">
    <source>
        <dbReference type="EMBL" id="ASV73981.1"/>
    </source>
</evidence>
<dbReference type="InterPro" id="IPR041414">
    <property type="entry name" value="Raco-like_middle"/>
</dbReference>
<dbReference type="GO" id="GO:0051536">
    <property type="term" value="F:iron-sulfur cluster binding"/>
    <property type="evidence" value="ECO:0007669"/>
    <property type="project" value="InterPro"/>
</dbReference>
<dbReference type="InterPro" id="IPR042259">
    <property type="entry name" value="Raco-like_middle_sf"/>
</dbReference>
<keyword evidence="2" id="KW-0808">Transferase</keyword>
<dbReference type="PANTHER" id="PTHR42895:SF2">
    <property type="entry name" value="IRON-SULFUR CLUSTER PROTEIN"/>
    <property type="match status" value="1"/>
</dbReference>
<dbReference type="InterPro" id="IPR001041">
    <property type="entry name" value="2Fe-2S_ferredoxin-type"/>
</dbReference>
<dbReference type="KEGG" id="ttf:THTE_1379"/>
<dbReference type="Proteomes" id="UP000215086">
    <property type="component" value="Chromosome"/>
</dbReference>
<proteinExistence type="predicted"/>
<evidence type="ECO:0000259" key="1">
    <source>
        <dbReference type="PROSITE" id="PS51085"/>
    </source>
</evidence>